<dbReference type="EMBL" id="CP037452">
    <property type="protein sequence ID" value="QDV50261.1"/>
    <property type="molecule type" value="Genomic_DNA"/>
</dbReference>
<organism evidence="1 2">
    <name type="scientific">Gimesia fumaroli</name>
    <dbReference type="NCBI Taxonomy" id="2527976"/>
    <lineage>
        <taxon>Bacteria</taxon>
        <taxon>Pseudomonadati</taxon>
        <taxon>Planctomycetota</taxon>
        <taxon>Planctomycetia</taxon>
        <taxon>Planctomycetales</taxon>
        <taxon>Planctomycetaceae</taxon>
        <taxon>Gimesia</taxon>
    </lineage>
</organism>
<accession>A0A518IAX5</accession>
<gene>
    <name evidence="1" type="ORF">Enr17x_22990</name>
</gene>
<proteinExistence type="predicted"/>
<keyword evidence="2" id="KW-1185">Reference proteome</keyword>
<evidence type="ECO:0000313" key="2">
    <source>
        <dbReference type="Proteomes" id="UP000318313"/>
    </source>
</evidence>
<protein>
    <submittedName>
        <fullName evidence="1">Uncharacterized protein</fullName>
    </submittedName>
</protein>
<reference evidence="1 2" key="1">
    <citation type="submission" date="2019-03" db="EMBL/GenBank/DDBJ databases">
        <title>Deep-cultivation of Planctomycetes and their phenomic and genomic characterization uncovers novel biology.</title>
        <authorList>
            <person name="Wiegand S."/>
            <person name="Jogler M."/>
            <person name="Boedeker C."/>
            <person name="Pinto D."/>
            <person name="Vollmers J."/>
            <person name="Rivas-Marin E."/>
            <person name="Kohn T."/>
            <person name="Peeters S.H."/>
            <person name="Heuer A."/>
            <person name="Rast P."/>
            <person name="Oberbeckmann S."/>
            <person name="Bunk B."/>
            <person name="Jeske O."/>
            <person name="Meyerdierks A."/>
            <person name="Storesund J.E."/>
            <person name="Kallscheuer N."/>
            <person name="Luecker S."/>
            <person name="Lage O.M."/>
            <person name="Pohl T."/>
            <person name="Merkel B.J."/>
            <person name="Hornburger P."/>
            <person name="Mueller R.-W."/>
            <person name="Bruemmer F."/>
            <person name="Labrenz M."/>
            <person name="Spormann A.M."/>
            <person name="Op den Camp H."/>
            <person name="Overmann J."/>
            <person name="Amann R."/>
            <person name="Jetten M.S.M."/>
            <person name="Mascher T."/>
            <person name="Medema M.H."/>
            <person name="Devos D.P."/>
            <person name="Kaster A.-K."/>
            <person name="Ovreas L."/>
            <person name="Rohde M."/>
            <person name="Galperin M.Y."/>
            <person name="Jogler C."/>
        </authorList>
    </citation>
    <scope>NUCLEOTIDE SEQUENCE [LARGE SCALE GENOMIC DNA]</scope>
    <source>
        <strain evidence="1 2">Enr17</strain>
    </source>
</reference>
<evidence type="ECO:0000313" key="1">
    <source>
        <dbReference type="EMBL" id="QDV50261.1"/>
    </source>
</evidence>
<dbReference type="Proteomes" id="UP000318313">
    <property type="component" value="Chromosome"/>
</dbReference>
<sequence>MGLPLLFTSQPCHPTLLSILFFTTTKNTNSLEQGVVPNAIRDCRRQQKLSERTSVFPFTVGKPTVPPNVESFANETQPGCHLSACPTVLVQPLNQAPKIRFSYFSPTQINLPRVRIKIRPSAIAGVPRIESPISFLARIFCSGPSSRTTILPFSPAT</sequence>
<name>A0A518IAX5_9PLAN</name>
<dbReference type="KEGG" id="gfm:Enr17x_22990"/>
<dbReference type="AlphaFoldDB" id="A0A518IAX5"/>